<accession>A0A5B0S113</accession>
<dbReference type="EMBL" id="VDEP01000102">
    <property type="protein sequence ID" value="KAA1131821.1"/>
    <property type="molecule type" value="Genomic_DNA"/>
</dbReference>
<feature type="compositionally biased region" description="Basic and acidic residues" evidence="1">
    <location>
        <begin position="513"/>
        <end position="529"/>
    </location>
</feature>
<reference evidence="2 3" key="1">
    <citation type="submission" date="2019-05" db="EMBL/GenBank/DDBJ databases">
        <title>Emergence of the Ug99 lineage of the wheat stem rust pathogen through somatic hybridization.</title>
        <authorList>
            <person name="Li F."/>
            <person name="Upadhyaya N.M."/>
            <person name="Sperschneider J."/>
            <person name="Matny O."/>
            <person name="Nguyen-Phuc H."/>
            <person name="Mago R."/>
            <person name="Raley C."/>
            <person name="Miller M.E."/>
            <person name="Silverstein K.A.T."/>
            <person name="Henningsen E."/>
            <person name="Hirsch C.D."/>
            <person name="Visser B."/>
            <person name="Pretorius Z.A."/>
            <person name="Steffenson B.J."/>
            <person name="Schwessinger B."/>
            <person name="Dodds P.N."/>
            <person name="Figueroa M."/>
        </authorList>
    </citation>
    <scope>NUCLEOTIDE SEQUENCE [LARGE SCALE GENOMIC DNA]</scope>
    <source>
        <strain evidence="2 3">Ug99</strain>
    </source>
</reference>
<protein>
    <submittedName>
        <fullName evidence="2">Uncharacterized protein</fullName>
    </submittedName>
</protein>
<evidence type="ECO:0000313" key="3">
    <source>
        <dbReference type="Proteomes" id="UP000325313"/>
    </source>
</evidence>
<name>A0A5B0S113_PUCGR</name>
<comment type="caution">
    <text evidence="2">The sequence shown here is derived from an EMBL/GenBank/DDBJ whole genome shotgun (WGS) entry which is preliminary data.</text>
</comment>
<organism evidence="2 3">
    <name type="scientific">Puccinia graminis f. sp. tritici</name>
    <dbReference type="NCBI Taxonomy" id="56615"/>
    <lineage>
        <taxon>Eukaryota</taxon>
        <taxon>Fungi</taxon>
        <taxon>Dikarya</taxon>
        <taxon>Basidiomycota</taxon>
        <taxon>Pucciniomycotina</taxon>
        <taxon>Pucciniomycetes</taxon>
        <taxon>Pucciniales</taxon>
        <taxon>Pucciniaceae</taxon>
        <taxon>Puccinia</taxon>
    </lineage>
</organism>
<sequence>MSSRLPDQTTNDYERRIGHLESLVHILLARTTPCLFPLECSAPRVGLFRYLIKQGLEPVLSAKTAASLNTNWPSGQAISSSGPGSSFFRAQSTKTSANNPQSSRFPPPLSSHPSSILPLACSPSYSSSTGASLAPSIDDLLTLSPVNTSTTVPVDLPATTVAAPDSTANQTDVRDVIDISSPIVAALGPNTTTVVEPHDTLLDSSAASPSFTAITATSPTTLRPNKNPKATTPAPPPLRSPTPPLTSQLNADPKRAFNTFPSLSRSTSLIVNSRANLAIGCDLPAIDFVPSPRMQQKKQDPSFRSHSLDRFSFPDRTVSHKINHKHPKPEILISPLAKFDKLKPSLLPSPSNTPLSPIQVAVNSKEVSESNSTSSPTTSCISSISSPTAQYFPNNLDVAEIGSLAVENHEVFSVDTQIAPEYSQETLDYYNDIQGYFQHLKMDGTEKKNKKKKKKKKKTINSGSDSSIASSAQPVDPINTPEDLFPLPPADVPTAAIGVLTVMNEETSAALKRQNDPRYRPIEDSERGDSEIFLSGLDSEGLDGVLTSKSIL</sequence>
<evidence type="ECO:0000313" key="2">
    <source>
        <dbReference type="EMBL" id="KAA1131821.1"/>
    </source>
</evidence>
<feature type="compositionally biased region" description="Low complexity" evidence="1">
    <location>
        <begin position="462"/>
        <end position="471"/>
    </location>
</feature>
<feature type="region of interest" description="Disordered" evidence="1">
    <location>
        <begin position="444"/>
        <end position="482"/>
    </location>
</feature>
<gene>
    <name evidence="2" type="ORF">PGTUg99_027810</name>
</gene>
<feature type="region of interest" description="Disordered" evidence="1">
    <location>
        <begin position="507"/>
        <end position="529"/>
    </location>
</feature>
<feature type="compositionally biased region" description="Basic residues" evidence="1">
    <location>
        <begin position="448"/>
        <end position="459"/>
    </location>
</feature>
<dbReference type="AlphaFoldDB" id="A0A5B0S113"/>
<proteinExistence type="predicted"/>
<dbReference type="Proteomes" id="UP000325313">
    <property type="component" value="Unassembled WGS sequence"/>
</dbReference>
<evidence type="ECO:0000256" key="1">
    <source>
        <dbReference type="SAM" id="MobiDB-lite"/>
    </source>
</evidence>
<feature type="compositionally biased region" description="Polar residues" evidence="1">
    <location>
        <begin position="75"/>
        <end position="101"/>
    </location>
</feature>
<feature type="region of interest" description="Disordered" evidence="1">
    <location>
        <begin position="75"/>
        <end position="111"/>
    </location>
</feature>
<feature type="compositionally biased region" description="Pro residues" evidence="1">
    <location>
        <begin position="233"/>
        <end position="244"/>
    </location>
</feature>
<feature type="region of interest" description="Disordered" evidence="1">
    <location>
        <begin position="216"/>
        <end position="250"/>
    </location>
</feature>